<keyword evidence="9 12" id="KW-0243">Dynein</keyword>
<evidence type="ECO:0000256" key="4">
    <source>
        <dbReference type="ARBA" id="ARBA00022448"/>
    </source>
</evidence>
<dbReference type="EMBL" id="ALBS01000048">
    <property type="protein sequence ID" value="EJT51709.1"/>
    <property type="molecule type" value="Genomic_DNA"/>
</dbReference>
<dbReference type="GeneID" id="25990633"/>
<evidence type="ECO:0000256" key="1">
    <source>
        <dbReference type="ARBA" id="ARBA00004123"/>
    </source>
</evidence>
<dbReference type="SUPFAM" id="SSF54648">
    <property type="entry name" value="DLC"/>
    <property type="match status" value="1"/>
</dbReference>
<comment type="caution">
    <text evidence="13">The sequence shown here is derived from an EMBL/GenBank/DDBJ whole genome shotgun (WGS) entry which is preliminary data.</text>
</comment>
<keyword evidence="8" id="KW-0653">Protein transport</keyword>
<dbReference type="GO" id="GO:0005874">
    <property type="term" value="C:microtubule"/>
    <property type="evidence" value="ECO:0007669"/>
    <property type="project" value="UniProtKB-KW"/>
</dbReference>
<proteinExistence type="inferred from homology"/>
<keyword evidence="12" id="KW-0505">Motor protein</keyword>
<organism evidence="13 14">
    <name type="scientific">Trichosporon asahii var. asahii (strain ATCC 90039 / CBS 2479 / JCM 2466 / KCTC 7840 / NBRC 103889/ NCYC 2677 / UAMH 7654)</name>
    <name type="common">Yeast</name>
    <dbReference type="NCBI Taxonomy" id="1186058"/>
    <lineage>
        <taxon>Eukaryota</taxon>
        <taxon>Fungi</taxon>
        <taxon>Dikarya</taxon>
        <taxon>Basidiomycota</taxon>
        <taxon>Agaricomycotina</taxon>
        <taxon>Tremellomycetes</taxon>
        <taxon>Trichosporonales</taxon>
        <taxon>Trichosporonaceae</taxon>
        <taxon>Trichosporon</taxon>
    </lineage>
</organism>
<dbReference type="GO" id="GO:0005634">
    <property type="term" value="C:nucleus"/>
    <property type="evidence" value="ECO:0007669"/>
    <property type="project" value="UniProtKB-SubCell"/>
</dbReference>
<dbReference type="InterPro" id="IPR037177">
    <property type="entry name" value="DLC_sf"/>
</dbReference>
<evidence type="ECO:0000256" key="8">
    <source>
        <dbReference type="ARBA" id="ARBA00022927"/>
    </source>
</evidence>
<keyword evidence="4 12" id="KW-0813">Transport</keyword>
<keyword evidence="10 12" id="KW-0206">Cytoskeleton</keyword>
<dbReference type="GO" id="GO:0005868">
    <property type="term" value="C:cytoplasmic dynein complex"/>
    <property type="evidence" value="ECO:0007669"/>
    <property type="project" value="TreeGrafter"/>
</dbReference>
<dbReference type="GO" id="GO:0051028">
    <property type="term" value="P:mRNA transport"/>
    <property type="evidence" value="ECO:0007669"/>
    <property type="project" value="UniProtKB-KW"/>
</dbReference>
<dbReference type="PANTHER" id="PTHR11886">
    <property type="entry name" value="DYNEIN LIGHT CHAIN"/>
    <property type="match status" value="1"/>
</dbReference>
<dbReference type="GO" id="GO:0015031">
    <property type="term" value="P:protein transport"/>
    <property type="evidence" value="ECO:0007669"/>
    <property type="project" value="UniProtKB-KW"/>
</dbReference>
<dbReference type="CDD" id="cd21452">
    <property type="entry name" value="DLC-like_DYNLL1_DYNLL2"/>
    <property type="match status" value="1"/>
</dbReference>
<evidence type="ECO:0000256" key="10">
    <source>
        <dbReference type="ARBA" id="ARBA00023212"/>
    </source>
</evidence>
<accession>J6F3Y5</accession>
<protein>
    <recommendedName>
        <fullName evidence="12">Dynein light chain</fullName>
    </recommendedName>
</protein>
<dbReference type="SMART" id="SM01375">
    <property type="entry name" value="Dynein_light"/>
    <property type="match status" value="1"/>
</dbReference>
<dbReference type="Gene3D" id="3.30.740.10">
    <property type="entry name" value="Protein Inhibitor Of Neuronal Nitric Oxide Synthase"/>
    <property type="match status" value="1"/>
</dbReference>
<comment type="similarity">
    <text evidence="3 12">Belongs to the dynein light chain family.</text>
</comment>
<keyword evidence="7" id="KW-0509">mRNA transport</keyword>
<evidence type="ECO:0000256" key="11">
    <source>
        <dbReference type="ARBA" id="ARBA00023242"/>
    </source>
</evidence>
<dbReference type="Pfam" id="PF01221">
    <property type="entry name" value="Dynein_light"/>
    <property type="match status" value="1"/>
</dbReference>
<sequence>MSAPSSEKPSDVKAVIKSVDMSEEMQETATQMAVTALEKYAVEKDVAMYIKKEFDRLYNTTWHCVVGKHFGSFVTHGE</sequence>
<dbReference type="AlphaFoldDB" id="J6F3Y5"/>
<dbReference type="GO" id="GO:0007017">
    <property type="term" value="P:microtubule-based process"/>
    <property type="evidence" value="ECO:0007669"/>
    <property type="project" value="InterPro"/>
</dbReference>
<comment type="function">
    <text evidence="12">Acts as one of several non-catalytic accessory components of the cytoplasmic dynein complex that are thought to be involved in linking dynein to cargos and to adapter proteins that regulate dynein function. Cytoplasmic dynein acts as a motor for the intracellular retrograde motility of vesicles and organelles along microtubules. May play a role in changing or maintaining the spatial distribution of cytoskeletal structures.</text>
</comment>
<evidence type="ECO:0000256" key="7">
    <source>
        <dbReference type="ARBA" id="ARBA00022816"/>
    </source>
</evidence>
<evidence type="ECO:0000256" key="2">
    <source>
        <dbReference type="ARBA" id="ARBA00004245"/>
    </source>
</evidence>
<dbReference type="InterPro" id="IPR001372">
    <property type="entry name" value="Dynein_light_chain_typ-1/2"/>
</dbReference>
<keyword evidence="11" id="KW-0539">Nucleus</keyword>
<evidence type="ECO:0000256" key="6">
    <source>
        <dbReference type="ARBA" id="ARBA00022701"/>
    </source>
</evidence>
<dbReference type="KEGG" id="tasa:A1Q1_07121"/>
<comment type="subunit">
    <text evidence="12">Cytoplasmic dynein consists of two catalytic heavy chains (HCs) and a number of non-catalytic subunits which present intermediate chains (ICs), light intermediate chains (LICs) and light chains (LCs).</text>
</comment>
<evidence type="ECO:0000313" key="13">
    <source>
        <dbReference type="EMBL" id="EJT51709.1"/>
    </source>
</evidence>
<keyword evidence="6 12" id="KW-0493">Microtubule</keyword>
<gene>
    <name evidence="13" type="ORF">A1Q1_07121</name>
</gene>
<evidence type="ECO:0000256" key="12">
    <source>
        <dbReference type="RuleBase" id="RU365010"/>
    </source>
</evidence>
<dbReference type="HOGENOM" id="CLU_070944_4_2_1"/>
<dbReference type="PANTHER" id="PTHR11886:SF35">
    <property type="entry name" value="DYNEIN LIGHT CHAIN"/>
    <property type="match status" value="1"/>
</dbReference>
<evidence type="ECO:0000256" key="9">
    <source>
        <dbReference type="ARBA" id="ARBA00023017"/>
    </source>
</evidence>
<evidence type="ECO:0000313" key="14">
    <source>
        <dbReference type="Proteomes" id="UP000002748"/>
    </source>
</evidence>
<dbReference type="FunFam" id="3.30.740.10:FF:000005">
    <property type="entry name" value="Dynein light chain"/>
    <property type="match status" value="1"/>
</dbReference>
<dbReference type="RefSeq" id="XP_014182845.1">
    <property type="nucleotide sequence ID" value="XM_014327370.1"/>
</dbReference>
<comment type="subcellular location">
    <subcellularLocation>
        <location evidence="2 12">Cytoplasm</location>
        <location evidence="2 12">Cytoskeleton</location>
    </subcellularLocation>
    <subcellularLocation>
        <location evidence="1">Nucleus</location>
    </subcellularLocation>
</comment>
<evidence type="ECO:0000256" key="5">
    <source>
        <dbReference type="ARBA" id="ARBA00022490"/>
    </source>
</evidence>
<dbReference type="Proteomes" id="UP000002748">
    <property type="component" value="Unassembled WGS sequence"/>
</dbReference>
<evidence type="ECO:0000256" key="3">
    <source>
        <dbReference type="ARBA" id="ARBA00010156"/>
    </source>
</evidence>
<dbReference type="OrthoDB" id="10033309at2759"/>
<name>J6F3Y5_TRIAS</name>
<dbReference type="VEuPathDB" id="FungiDB:A1Q1_07121"/>
<keyword evidence="5 12" id="KW-0963">Cytoplasm</keyword>
<reference evidence="13 14" key="1">
    <citation type="journal article" date="2012" name="Eukaryot. Cell">
        <title>Draft genome sequence of CBS 2479, the standard type strain of Trichosporon asahii.</title>
        <authorList>
            <person name="Yang R.Y."/>
            <person name="Li H.T."/>
            <person name="Zhu H."/>
            <person name="Zhou G.P."/>
            <person name="Wang M."/>
            <person name="Wang L."/>
        </authorList>
    </citation>
    <scope>NUCLEOTIDE SEQUENCE [LARGE SCALE GENOMIC DNA]</scope>
    <source>
        <strain evidence="14">ATCC 90039 / CBS 2479 / JCM 2466 / KCTC 7840 / NCYC 2677 / UAMH 7654</strain>
    </source>
</reference>
<dbReference type="GO" id="GO:0045505">
    <property type="term" value="F:dynein intermediate chain binding"/>
    <property type="evidence" value="ECO:0007669"/>
    <property type="project" value="TreeGrafter"/>
</dbReference>